<dbReference type="AlphaFoldDB" id="A0A0B1RCZ2"/>
<dbReference type="PANTHER" id="PTHR43130:SF3">
    <property type="entry name" value="HTH-TYPE TRANSCRIPTIONAL REGULATOR RV1931C"/>
    <property type="match status" value="1"/>
</dbReference>
<dbReference type="InterPro" id="IPR018060">
    <property type="entry name" value="HTH_AraC"/>
</dbReference>
<dbReference type="SUPFAM" id="SSF46689">
    <property type="entry name" value="Homeodomain-like"/>
    <property type="match status" value="2"/>
</dbReference>
<evidence type="ECO:0000259" key="3">
    <source>
        <dbReference type="PROSITE" id="PS01124"/>
    </source>
</evidence>
<sequence length="333" mass="36832">MTNSVHFAPKVARADAPIKVGVVVFDDIIPFHLSVPCAVFEKAEREDGSACYQLMICATHAGPLKTNSGFSIIAEHDLAQLAEADVVVVPSWSDPTVAPPPALLQALQQAAQRGAQIVGLCLGAFVLGAAGLLHQQRATTHWRWMADFERLYPDVEIDRDVLYIDQGQIVTSAGTAASIDCCLHLVREQCGVDVANSVARMLVVPPHRQGGQAQYIEQPVYHSAGNDRFMSALSWATENLQQVLTLEQLAEKALMSRRSFTRRFTQTTGGCFSEWLVNQRLALAQRFLEKTDQPVELIAEKAGFSSPLMLRRHFKKHLNTSPLLYRKTFRGRV</sequence>
<gene>
    <name evidence="4" type="ORF">QU24_03175</name>
</gene>
<name>A0A0B1RCZ2_9GAMM</name>
<dbReference type="EMBL" id="JTJJ01000014">
    <property type="protein sequence ID" value="KHJ69521.1"/>
    <property type="molecule type" value="Genomic_DNA"/>
</dbReference>
<organism evidence="4 5">
    <name type="scientific">Pantoea rodasii</name>
    <dbReference type="NCBI Taxonomy" id="1076549"/>
    <lineage>
        <taxon>Bacteria</taxon>
        <taxon>Pseudomonadati</taxon>
        <taxon>Pseudomonadota</taxon>
        <taxon>Gammaproteobacteria</taxon>
        <taxon>Enterobacterales</taxon>
        <taxon>Erwiniaceae</taxon>
        <taxon>Pantoea</taxon>
    </lineage>
</organism>
<dbReference type="PANTHER" id="PTHR43130">
    <property type="entry name" value="ARAC-FAMILY TRANSCRIPTIONAL REGULATOR"/>
    <property type="match status" value="1"/>
</dbReference>
<dbReference type="Pfam" id="PF12833">
    <property type="entry name" value="HTH_18"/>
    <property type="match status" value="1"/>
</dbReference>
<dbReference type="Pfam" id="PF01965">
    <property type="entry name" value="DJ-1_PfpI"/>
    <property type="match status" value="1"/>
</dbReference>
<dbReference type="SUPFAM" id="SSF52317">
    <property type="entry name" value="Class I glutamine amidotransferase-like"/>
    <property type="match status" value="1"/>
</dbReference>
<keyword evidence="1" id="KW-0805">Transcription regulation</keyword>
<accession>A0A0B1RCZ2</accession>
<dbReference type="GO" id="GO:0003700">
    <property type="term" value="F:DNA-binding transcription factor activity"/>
    <property type="evidence" value="ECO:0007669"/>
    <property type="project" value="InterPro"/>
</dbReference>
<evidence type="ECO:0000313" key="4">
    <source>
        <dbReference type="EMBL" id="KHJ69521.1"/>
    </source>
</evidence>
<evidence type="ECO:0000313" key="5">
    <source>
        <dbReference type="Proteomes" id="UP000030853"/>
    </source>
</evidence>
<dbReference type="Proteomes" id="UP000030853">
    <property type="component" value="Unassembled WGS sequence"/>
</dbReference>
<evidence type="ECO:0000256" key="2">
    <source>
        <dbReference type="ARBA" id="ARBA00023163"/>
    </source>
</evidence>
<dbReference type="Gene3D" id="3.40.50.880">
    <property type="match status" value="1"/>
</dbReference>
<proteinExistence type="predicted"/>
<reference evidence="4 5" key="1">
    <citation type="submission" date="2014-11" db="EMBL/GenBank/DDBJ databases">
        <title>Genome sequencing of Pantoea rodasii ND03.</title>
        <authorList>
            <person name="Muhamad Yunos N.Y."/>
            <person name="Chan K.-G."/>
        </authorList>
    </citation>
    <scope>NUCLEOTIDE SEQUENCE [LARGE SCALE GENOMIC DNA]</scope>
    <source>
        <strain evidence="4 5">ND03</strain>
    </source>
</reference>
<dbReference type="GO" id="GO:0043565">
    <property type="term" value="F:sequence-specific DNA binding"/>
    <property type="evidence" value="ECO:0007669"/>
    <property type="project" value="InterPro"/>
</dbReference>
<dbReference type="InterPro" id="IPR002818">
    <property type="entry name" value="DJ-1/PfpI"/>
</dbReference>
<dbReference type="InterPro" id="IPR029062">
    <property type="entry name" value="Class_I_gatase-like"/>
</dbReference>
<dbReference type="SMART" id="SM00342">
    <property type="entry name" value="HTH_ARAC"/>
    <property type="match status" value="1"/>
</dbReference>
<protein>
    <submittedName>
        <fullName evidence="4">AraC family transcriptional regulator</fullName>
    </submittedName>
</protein>
<dbReference type="PROSITE" id="PS01124">
    <property type="entry name" value="HTH_ARAC_FAMILY_2"/>
    <property type="match status" value="1"/>
</dbReference>
<comment type="caution">
    <text evidence="4">The sequence shown here is derived from an EMBL/GenBank/DDBJ whole genome shotgun (WGS) entry which is preliminary data.</text>
</comment>
<dbReference type="InterPro" id="IPR009057">
    <property type="entry name" value="Homeodomain-like_sf"/>
</dbReference>
<feature type="domain" description="HTH araC/xylS-type" evidence="3">
    <location>
        <begin position="230"/>
        <end position="328"/>
    </location>
</feature>
<dbReference type="Gene3D" id="1.10.10.60">
    <property type="entry name" value="Homeodomain-like"/>
    <property type="match status" value="1"/>
</dbReference>
<dbReference type="RefSeq" id="WP_039328394.1">
    <property type="nucleotide sequence ID" value="NZ_JTJJ01000014.1"/>
</dbReference>
<evidence type="ECO:0000256" key="1">
    <source>
        <dbReference type="ARBA" id="ARBA00023015"/>
    </source>
</evidence>
<dbReference type="InterPro" id="IPR052158">
    <property type="entry name" value="INH-QAR"/>
</dbReference>
<dbReference type="CDD" id="cd03137">
    <property type="entry name" value="GATase1_AraC_1"/>
    <property type="match status" value="1"/>
</dbReference>
<keyword evidence="2" id="KW-0804">Transcription</keyword>